<evidence type="ECO:0000313" key="2">
    <source>
        <dbReference type="Ensembl" id="ENSPSTP00000012929.1"/>
    </source>
</evidence>
<accession>A0A8C9FAT7</accession>
<evidence type="ECO:0000313" key="3">
    <source>
        <dbReference type="Proteomes" id="UP000694428"/>
    </source>
</evidence>
<keyword evidence="3" id="KW-1185">Reference proteome</keyword>
<proteinExistence type="predicted"/>
<evidence type="ECO:0000259" key="1">
    <source>
        <dbReference type="Pfam" id="PF22838"/>
    </source>
</evidence>
<dbReference type="Pfam" id="PF22838">
    <property type="entry name" value="COMMD8_HN"/>
    <property type="match status" value="1"/>
</dbReference>
<dbReference type="InterPro" id="IPR055184">
    <property type="entry name" value="COMMD8_HN"/>
</dbReference>
<feature type="domain" description="COMMD8 helical N-terminal" evidence="1">
    <location>
        <begin position="23"/>
        <end position="77"/>
    </location>
</feature>
<name>A0A8C9FAT7_PAVCR</name>
<protein>
    <recommendedName>
        <fullName evidence="1">COMMD8 helical N-terminal domain-containing protein</fullName>
    </recommendedName>
</protein>
<dbReference type="AlphaFoldDB" id="A0A8C9FAT7"/>
<dbReference type="Ensembl" id="ENSPSTT00000013556.1">
    <property type="protein sequence ID" value="ENSPSTP00000012929.1"/>
    <property type="gene ID" value="ENSPSTG00000009129.1"/>
</dbReference>
<organism evidence="2 3">
    <name type="scientific">Pavo cristatus</name>
    <name type="common">Indian peafowl</name>
    <name type="synonym">Blue peafowl</name>
    <dbReference type="NCBI Taxonomy" id="9049"/>
    <lineage>
        <taxon>Eukaryota</taxon>
        <taxon>Metazoa</taxon>
        <taxon>Chordata</taxon>
        <taxon>Craniata</taxon>
        <taxon>Vertebrata</taxon>
        <taxon>Euteleostomi</taxon>
        <taxon>Archelosauria</taxon>
        <taxon>Archosauria</taxon>
        <taxon>Dinosauria</taxon>
        <taxon>Saurischia</taxon>
        <taxon>Theropoda</taxon>
        <taxon>Coelurosauria</taxon>
        <taxon>Aves</taxon>
        <taxon>Neognathae</taxon>
        <taxon>Galloanserae</taxon>
        <taxon>Galliformes</taxon>
        <taxon>Phasianidae</taxon>
        <taxon>Phasianinae</taxon>
        <taxon>Pavo</taxon>
    </lineage>
</organism>
<reference evidence="2" key="1">
    <citation type="submission" date="2025-08" db="UniProtKB">
        <authorList>
            <consortium name="Ensembl"/>
        </authorList>
    </citation>
    <scope>IDENTIFICATION</scope>
</reference>
<reference evidence="2" key="2">
    <citation type="submission" date="2025-09" db="UniProtKB">
        <authorList>
            <consortium name="Ensembl"/>
        </authorList>
    </citation>
    <scope>IDENTIFICATION</scope>
</reference>
<sequence>HTSKGGTPLWTLSNSFMPLSYCFLHNIVDGICGRGYPRYQDYSGVWSLAEWMEVLEETRTYFKTAVGKNVTDEEVRAHHWLGFTLRDHSRMISFVFHLVLKYFCSVKLGYIQVSYRLLQLVHPISLVRNLSSHNLLFLQAVPEFSCIKVFLTGIFLGILLKSQSK</sequence>
<dbReference type="Proteomes" id="UP000694428">
    <property type="component" value="Unplaced"/>
</dbReference>